<feature type="domain" description="AttH" evidence="2">
    <location>
        <begin position="49"/>
        <end position="219"/>
    </location>
</feature>
<dbReference type="Pfam" id="PF07143">
    <property type="entry name" value="CrtC"/>
    <property type="match status" value="1"/>
</dbReference>
<evidence type="ECO:0000313" key="3">
    <source>
        <dbReference type="EMBL" id="AWM78674.1"/>
    </source>
</evidence>
<dbReference type="KEGG" id="phb:HYN04_01525"/>
<name>A0A2Z3I582_9CAUL</name>
<proteinExistence type="predicted"/>
<dbReference type="InterPro" id="IPR010791">
    <property type="entry name" value="AttH_dom"/>
</dbReference>
<dbReference type="PANTHER" id="PTHR38591:SF1">
    <property type="entry name" value="BLL1000 PROTEIN"/>
    <property type="match status" value="1"/>
</dbReference>
<evidence type="ECO:0000313" key="4">
    <source>
        <dbReference type="Proteomes" id="UP000247763"/>
    </source>
</evidence>
<organism evidence="3 4">
    <name type="scientific">Phenylobacterium parvum</name>
    <dbReference type="NCBI Taxonomy" id="2201350"/>
    <lineage>
        <taxon>Bacteria</taxon>
        <taxon>Pseudomonadati</taxon>
        <taxon>Pseudomonadota</taxon>
        <taxon>Alphaproteobacteria</taxon>
        <taxon>Caulobacterales</taxon>
        <taxon>Caulobacteraceae</taxon>
        <taxon>Phenylobacterium</taxon>
    </lineage>
</organism>
<dbReference type="OrthoDB" id="9770826at2"/>
<reference evidence="4" key="1">
    <citation type="submission" date="2018-05" db="EMBL/GenBank/DDBJ databases">
        <title>Genome sequencing of Phenylobacterium sp. HYN0004.</title>
        <authorList>
            <person name="Yi H."/>
            <person name="Baek C."/>
        </authorList>
    </citation>
    <scope>NUCLEOTIDE SEQUENCE [LARGE SCALE GENOMIC DNA]</scope>
    <source>
        <strain evidence="4">HYN0004</strain>
    </source>
</reference>
<dbReference type="PANTHER" id="PTHR38591">
    <property type="entry name" value="HYDROLASE"/>
    <property type="match status" value="1"/>
</dbReference>
<keyword evidence="4" id="KW-1185">Reference proteome</keyword>
<dbReference type="SUPFAM" id="SSF159245">
    <property type="entry name" value="AttH-like"/>
    <property type="match status" value="1"/>
</dbReference>
<keyword evidence="1" id="KW-0732">Signal</keyword>
<protein>
    <submittedName>
        <fullName evidence="3">Carotenoid 1,2-hydratase</fullName>
    </submittedName>
</protein>
<sequence>MTRRLLLGAGAAAALPASGAAAAPAFSPVVPGRPLVFPRDHGAHPGFRTEWWYITGWLEGSEGPLGFQITFFRTRTGLGEDNPSRFAPRQVLFAHAALSDPKVGRLLHGQRIARQGFGLAEASERDMDIVLDGWRLRREPSGRMQALAGGEGFTLDLALTPTQPVLLQGQAGYSRKGPQPGQASWYYTLPHLEVGGVLERDGRRRPVRGRAWLDREWSSTLLDPAAVGWDWAGINLDDGGALTAFRVRDARGRALWTGGSLRSADGRLWTAPNGAVAFEGGRTWRSPRTGAVYPVAPTVRLMTPAGERRWALTPLFDDQELDSRPSGGPVYWEGAVRIPGGRGYLELTGYAAPLRL</sequence>
<dbReference type="Proteomes" id="UP000247763">
    <property type="component" value="Chromosome"/>
</dbReference>
<feature type="signal peptide" evidence="1">
    <location>
        <begin position="1"/>
        <end position="22"/>
    </location>
</feature>
<evidence type="ECO:0000259" key="2">
    <source>
        <dbReference type="Pfam" id="PF07143"/>
    </source>
</evidence>
<dbReference type="Gene3D" id="2.40.370.10">
    <property type="entry name" value="AttH-like domain"/>
    <property type="match status" value="2"/>
</dbReference>
<gene>
    <name evidence="3" type="ORF">HYN04_01525</name>
</gene>
<dbReference type="Pfam" id="PF17186">
    <property type="entry name" value="Lipocalin_9"/>
    <property type="match status" value="1"/>
</dbReference>
<feature type="chain" id="PRO_5016432111" evidence="1">
    <location>
        <begin position="23"/>
        <end position="356"/>
    </location>
</feature>
<dbReference type="EMBL" id="CP029479">
    <property type="protein sequence ID" value="AWM78674.1"/>
    <property type="molecule type" value="Genomic_DNA"/>
</dbReference>
<accession>A0A2Z3I582</accession>
<dbReference type="AlphaFoldDB" id="A0A2Z3I582"/>
<dbReference type="InterPro" id="IPR023374">
    <property type="entry name" value="AttH-like_dom_sf"/>
</dbReference>
<evidence type="ECO:0000256" key="1">
    <source>
        <dbReference type="SAM" id="SignalP"/>
    </source>
</evidence>